<feature type="signal peptide" evidence="4">
    <location>
        <begin position="1"/>
        <end position="22"/>
    </location>
</feature>
<keyword evidence="1" id="KW-0677">Repeat</keyword>
<dbReference type="SMART" id="SM00409">
    <property type="entry name" value="IG"/>
    <property type="match status" value="3"/>
</dbReference>
<dbReference type="InterPro" id="IPR036179">
    <property type="entry name" value="Ig-like_dom_sf"/>
</dbReference>
<organism evidence="7 8">
    <name type="scientific">Varroa destructor</name>
    <name type="common">Honeybee mite</name>
    <dbReference type="NCBI Taxonomy" id="109461"/>
    <lineage>
        <taxon>Eukaryota</taxon>
        <taxon>Metazoa</taxon>
        <taxon>Ecdysozoa</taxon>
        <taxon>Arthropoda</taxon>
        <taxon>Chelicerata</taxon>
        <taxon>Arachnida</taxon>
        <taxon>Acari</taxon>
        <taxon>Parasitiformes</taxon>
        <taxon>Mesostigmata</taxon>
        <taxon>Gamasina</taxon>
        <taxon>Dermanyssoidea</taxon>
        <taxon>Varroidae</taxon>
        <taxon>Varroa</taxon>
    </lineage>
</organism>
<dbReference type="Proteomes" id="UP000594260">
    <property type="component" value="Unplaced"/>
</dbReference>
<feature type="transmembrane region" description="Helical" evidence="3">
    <location>
        <begin position="626"/>
        <end position="650"/>
    </location>
</feature>
<feature type="domain" description="Fibronectin type-III" evidence="6">
    <location>
        <begin position="412"/>
        <end position="510"/>
    </location>
</feature>
<protein>
    <submittedName>
        <fullName evidence="7">Uncharacterized protein</fullName>
    </submittedName>
</protein>
<dbReference type="InterPro" id="IPR003599">
    <property type="entry name" value="Ig_sub"/>
</dbReference>
<dbReference type="InterPro" id="IPR050964">
    <property type="entry name" value="Striated_Muscle_Regulatory"/>
</dbReference>
<dbReference type="SMART" id="SM00408">
    <property type="entry name" value="IGc2"/>
    <property type="match status" value="3"/>
</dbReference>
<dbReference type="PROSITE" id="PS50835">
    <property type="entry name" value="IG_LIKE"/>
    <property type="match status" value="3"/>
</dbReference>
<feature type="domain" description="Ig-like" evidence="5">
    <location>
        <begin position="26"/>
        <end position="116"/>
    </location>
</feature>
<dbReference type="RefSeq" id="XP_022655334.1">
    <property type="nucleotide sequence ID" value="XM_022799599.1"/>
</dbReference>
<feature type="domain" description="Ig-like" evidence="5">
    <location>
        <begin position="121"/>
        <end position="205"/>
    </location>
</feature>
<feature type="chain" id="PRO_5029690855" evidence="4">
    <location>
        <begin position="23"/>
        <end position="760"/>
    </location>
</feature>
<evidence type="ECO:0000313" key="8">
    <source>
        <dbReference type="Proteomes" id="UP000594260"/>
    </source>
</evidence>
<dbReference type="AlphaFoldDB" id="A0A7M7JPN2"/>
<dbReference type="InterPro" id="IPR013098">
    <property type="entry name" value="Ig_I-set"/>
</dbReference>
<evidence type="ECO:0000256" key="2">
    <source>
        <dbReference type="SAM" id="MobiDB-lite"/>
    </source>
</evidence>
<evidence type="ECO:0000256" key="1">
    <source>
        <dbReference type="ARBA" id="ARBA00022737"/>
    </source>
</evidence>
<dbReference type="Gene3D" id="2.60.40.10">
    <property type="entry name" value="Immunoglobulins"/>
    <property type="match status" value="6"/>
</dbReference>
<keyword evidence="3" id="KW-0812">Transmembrane</keyword>
<feature type="domain" description="Ig-like" evidence="5">
    <location>
        <begin position="211"/>
        <end position="304"/>
    </location>
</feature>
<dbReference type="PANTHER" id="PTHR13817">
    <property type="entry name" value="TITIN"/>
    <property type="match status" value="1"/>
</dbReference>
<keyword evidence="8" id="KW-1185">Reference proteome</keyword>
<dbReference type="GO" id="GO:0009653">
    <property type="term" value="P:anatomical structure morphogenesis"/>
    <property type="evidence" value="ECO:0007669"/>
    <property type="project" value="UniProtKB-ARBA"/>
</dbReference>
<feature type="domain" description="Fibronectin type-III" evidence="6">
    <location>
        <begin position="313"/>
        <end position="407"/>
    </location>
</feature>
<dbReference type="FunFam" id="2.60.40.10:FF:000333">
    <property type="entry name" value="Down syndrome cell adhesion molecule"/>
    <property type="match status" value="1"/>
</dbReference>
<evidence type="ECO:0000259" key="6">
    <source>
        <dbReference type="PROSITE" id="PS50853"/>
    </source>
</evidence>
<dbReference type="Pfam" id="PF07679">
    <property type="entry name" value="I-set"/>
    <property type="match status" value="3"/>
</dbReference>
<dbReference type="PANTHER" id="PTHR13817:SF102">
    <property type="entry name" value="DOWN SYNDROME CELL ADHESION MOLECULE-LIKE PROTEIN DSCAM2"/>
    <property type="match status" value="1"/>
</dbReference>
<dbReference type="SUPFAM" id="SSF49265">
    <property type="entry name" value="Fibronectin type III"/>
    <property type="match status" value="2"/>
</dbReference>
<dbReference type="PROSITE" id="PS50853">
    <property type="entry name" value="FN3"/>
    <property type="match status" value="3"/>
</dbReference>
<feature type="domain" description="Fibronectin type-III" evidence="6">
    <location>
        <begin position="513"/>
        <end position="606"/>
    </location>
</feature>
<dbReference type="GO" id="GO:0030154">
    <property type="term" value="P:cell differentiation"/>
    <property type="evidence" value="ECO:0007669"/>
    <property type="project" value="UniProtKB-ARBA"/>
</dbReference>
<proteinExistence type="predicted"/>
<dbReference type="EnsemblMetazoa" id="XM_022799599">
    <property type="protein sequence ID" value="XP_022655334"/>
    <property type="gene ID" value="LOC111247969"/>
</dbReference>
<dbReference type="SMART" id="SM00060">
    <property type="entry name" value="FN3"/>
    <property type="match status" value="3"/>
</dbReference>
<evidence type="ECO:0000313" key="7">
    <source>
        <dbReference type="EnsemblMetazoa" id="XP_022655334"/>
    </source>
</evidence>
<name>A0A7M7JPN2_VARDE</name>
<feature type="region of interest" description="Disordered" evidence="2">
    <location>
        <begin position="721"/>
        <end position="760"/>
    </location>
</feature>
<dbReference type="FunFam" id="2.60.40.10:FF:000028">
    <property type="entry name" value="Neuronal cell adhesion molecule"/>
    <property type="match status" value="1"/>
</dbReference>
<evidence type="ECO:0000256" key="3">
    <source>
        <dbReference type="SAM" id="Phobius"/>
    </source>
</evidence>
<keyword evidence="4" id="KW-0732">Signal</keyword>
<keyword evidence="3" id="KW-1133">Transmembrane helix</keyword>
<accession>A0A7M7JPN2</accession>
<dbReference type="FunFam" id="2.60.40.10:FF:000719">
    <property type="entry name" value="nephrin isoform X1"/>
    <property type="match status" value="1"/>
</dbReference>
<evidence type="ECO:0000256" key="4">
    <source>
        <dbReference type="SAM" id="SignalP"/>
    </source>
</evidence>
<reference evidence="7" key="1">
    <citation type="submission" date="2021-01" db="UniProtKB">
        <authorList>
            <consortium name="EnsemblMetazoa"/>
        </authorList>
    </citation>
    <scope>IDENTIFICATION</scope>
</reference>
<dbReference type="InterPro" id="IPR003961">
    <property type="entry name" value="FN3_dom"/>
</dbReference>
<dbReference type="CDD" id="cd00063">
    <property type="entry name" value="FN3"/>
    <property type="match status" value="3"/>
</dbReference>
<dbReference type="Pfam" id="PF00041">
    <property type="entry name" value="fn3"/>
    <property type="match status" value="3"/>
</dbReference>
<dbReference type="InterPro" id="IPR007110">
    <property type="entry name" value="Ig-like_dom"/>
</dbReference>
<dbReference type="InterPro" id="IPR003598">
    <property type="entry name" value="Ig_sub2"/>
</dbReference>
<evidence type="ECO:0000259" key="5">
    <source>
        <dbReference type="PROSITE" id="PS50835"/>
    </source>
</evidence>
<dbReference type="InterPro" id="IPR013783">
    <property type="entry name" value="Ig-like_fold"/>
</dbReference>
<dbReference type="GeneID" id="111247969"/>
<dbReference type="InterPro" id="IPR036116">
    <property type="entry name" value="FN3_sf"/>
</dbReference>
<keyword evidence="3" id="KW-0472">Membrane</keyword>
<sequence>MARSVRLLWVILWSAVYGVCFANEIPHIGPIKIPDDLIEGQRLMILCSVMRGTPPISFSWRKNSNPLVSSTDVKIIHLDEFQEQLQILSLGFNHVANYTCQAKNAFGSNHMSVQVVMKYKPRWLLNNDSREVHGVADKAVRVDCRAVGHPTPSVTIRKENDVLVSSSRIRFLDGLLEIPHLSADDKGSYVCEASNTVGKVTKTIKIYLNVPARFKEKTAVVTSRRSETTRLKCYALGDHPISIVWSKGNVKLDKRTSSRYQIVESITTDGMNSELLIRETDRTDSALYSCNTENKFGSDERKVKLIVKDVPGPPQDVKVRDIWSRSVSVHWTPSYDGNSPITKHIVQYWKEHGVSYRLQEMVIPWAQQVTLVRDLQPGTQYVLSVTAENNMGKSEPSRTVTFTTNEEEPEAPPLDVNAITQGPTTVLVSWKAPQKDAWNGDIEGYYIGFKPKNSDGSASYRRVDQTNNITHEFILQGLNKGTEYEITVKAYNRAGTGPTSPERLVMTRPGEDSPDIPRLFVDAVTAESIKVHWQLRTGGLKFNYTVHHRQADGGAWLESIIVNATSNSFTLEGLRSGTTYEIFLTASNGILRGDPSQILKVQTLRSPDMLVEMFETDGELPLYFNMYLIVPAAALALAIIVIVVSSYICCRQMKNVQQPLPQQELALYGTVMPQRCVDAAGNEFTLAYGTVQTQSDSAAVQLQAQAAQMQATTAATLVQTTGNTNNTGTWSRKEAPKNRPLPIPTEVTDKATGHFYDSAQ</sequence>
<dbReference type="SUPFAM" id="SSF48726">
    <property type="entry name" value="Immunoglobulin"/>
    <property type="match status" value="3"/>
</dbReference>